<dbReference type="AlphaFoldDB" id="A0A6A3GSX0"/>
<evidence type="ECO:0000313" key="1">
    <source>
        <dbReference type="EMBL" id="KAE8960018.1"/>
    </source>
</evidence>
<sequence>MSASPPAVAVVLHAVSGDNASPAAPSKPPRPPATVSCCSFVAKLASPLPRASRGESSDSAGRRFVLRRRPTVANTADVVGALESASATTLVLPGRYSSSKSNS</sequence>
<comment type="caution">
    <text evidence="1">The sequence shown here is derived from an EMBL/GenBank/DDBJ whole genome shotgun (WGS) entry which is preliminary data.</text>
</comment>
<name>A0A6A3GSX0_9STRA</name>
<protein>
    <submittedName>
        <fullName evidence="1">Uncharacterized protein</fullName>
    </submittedName>
</protein>
<dbReference type="EMBL" id="QXFU01006806">
    <property type="protein sequence ID" value="KAE8960018.1"/>
    <property type="molecule type" value="Genomic_DNA"/>
</dbReference>
<organism evidence="1 2">
    <name type="scientific">Phytophthora rubi</name>
    <dbReference type="NCBI Taxonomy" id="129364"/>
    <lineage>
        <taxon>Eukaryota</taxon>
        <taxon>Sar</taxon>
        <taxon>Stramenopiles</taxon>
        <taxon>Oomycota</taxon>
        <taxon>Peronosporomycetes</taxon>
        <taxon>Peronosporales</taxon>
        <taxon>Peronosporaceae</taxon>
        <taxon>Phytophthora</taxon>
    </lineage>
</organism>
<reference evidence="1 2" key="1">
    <citation type="submission" date="2018-09" db="EMBL/GenBank/DDBJ databases">
        <title>Genomic investigation of the strawberry pathogen Phytophthora fragariae indicates pathogenicity is determined by transcriptional variation in three key races.</title>
        <authorList>
            <person name="Adams T.M."/>
            <person name="Armitage A.D."/>
            <person name="Sobczyk M.K."/>
            <person name="Bates H.J."/>
            <person name="Dunwell J.M."/>
            <person name="Nellist C.F."/>
            <person name="Harrison R.J."/>
        </authorList>
    </citation>
    <scope>NUCLEOTIDE SEQUENCE [LARGE SCALE GENOMIC DNA]</scope>
    <source>
        <strain evidence="1 2">SCRP324</strain>
    </source>
</reference>
<gene>
    <name evidence="1" type="ORF">PR002_g30355</name>
</gene>
<accession>A0A6A3GSX0</accession>
<proteinExistence type="predicted"/>
<dbReference type="OrthoDB" id="10317660at2759"/>
<evidence type="ECO:0000313" key="2">
    <source>
        <dbReference type="Proteomes" id="UP000435112"/>
    </source>
</evidence>
<dbReference type="Proteomes" id="UP000435112">
    <property type="component" value="Unassembled WGS sequence"/>
</dbReference>